<protein>
    <recommendedName>
        <fullName evidence="2">Tc1-like transposase DDE domain-containing protein</fullName>
    </recommendedName>
</protein>
<evidence type="ECO:0000313" key="3">
    <source>
        <dbReference type="EMBL" id="KAK8394208.1"/>
    </source>
</evidence>
<feature type="region of interest" description="Disordered" evidence="1">
    <location>
        <begin position="1"/>
        <end position="22"/>
    </location>
</feature>
<proteinExistence type="predicted"/>
<dbReference type="PANTHER" id="PTHR23022">
    <property type="entry name" value="TRANSPOSABLE ELEMENT-RELATED"/>
    <property type="match status" value="1"/>
</dbReference>
<dbReference type="InterPro" id="IPR036397">
    <property type="entry name" value="RNaseH_sf"/>
</dbReference>
<reference evidence="3 4" key="1">
    <citation type="submission" date="2023-03" db="EMBL/GenBank/DDBJ databases">
        <title>High-quality genome of Scylla paramamosain provides insights in environmental adaptation.</title>
        <authorList>
            <person name="Zhang L."/>
        </authorList>
    </citation>
    <scope>NUCLEOTIDE SEQUENCE [LARGE SCALE GENOMIC DNA]</scope>
    <source>
        <strain evidence="3">LZ_2023a</strain>
        <tissue evidence="3">Muscle</tissue>
    </source>
</reference>
<name>A0AAW0U468_SCYPA</name>
<evidence type="ECO:0000313" key="4">
    <source>
        <dbReference type="Proteomes" id="UP001487740"/>
    </source>
</evidence>
<organism evidence="3 4">
    <name type="scientific">Scylla paramamosain</name>
    <name type="common">Mud crab</name>
    <dbReference type="NCBI Taxonomy" id="85552"/>
    <lineage>
        <taxon>Eukaryota</taxon>
        <taxon>Metazoa</taxon>
        <taxon>Ecdysozoa</taxon>
        <taxon>Arthropoda</taxon>
        <taxon>Crustacea</taxon>
        <taxon>Multicrustacea</taxon>
        <taxon>Malacostraca</taxon>
        <taxon>Eumalacostraca</taxon>
        <taxon>Eucarida</taxon>
        <taxon>Decapoda</taxon>
        <taxon>Pleocyemata</taxon>
        <taxon>Brachyura</taxon>
        <taxon>Eubrachyura</taxon>
        <taxon>Portunoidea</taxon>
        <taxon>Portunidae</taxon>
        <taxon>Portuninae</taxon>
        <taxon>Scylla</taxon>
    </lineage>
</organism>
<dbReference type="AlphaFoldDB" id="A0AAW0U468"/>
<dbReference type="InterPro" id="IPR052338">
    <property type="entry name" value="Transposase_5"/>
</dbReference>
<accession>A0AAW0U468</accession>
<dbReference type="Pfam" id="PF13358">
    <property type="entry name" value="DDE_3"/>
    <property type="match status" value="1"/>
</dbReference>
<sequence length="284" mass="32520">MVPARKPGSGASRKASPRTDKVLAREKDLKLPACHDAKKLLLMEAMKKRRLDFCWKYKEWTSGDWQKVIFSDESTFRQVRGSSKVVRRTSNMPHYNPHNTVKMVKHPDSVMVCGAFTGHKGSAGLFFLPKNLMMKATNYIEVLEEHMLTFWSIHEAGYFMHNLAPAHKSKAVKEFVMKNNIHVLNWPGNSPDLNPIENIWHVMKTKLENSCPSSIKNLMEELKKIWIFFDASYFHPSCFHAQENPECSEVQVEYVQILIVTEEVTCARPVVPKLLQAGAPLAPR</sequence>
<gene>
    <name evidence="3" type="ORF">O3P69_006416</name>
</gene>
<evidence type="ECO:0000259" key="2">
    <source>
        <dbReference type="Pfam" id="PF13358"/>
    </source>
</evidence>
<evidence type="ECO:0000256" key="1">
    <source>
        <dbReference type="SAM" id="MobiDB-lite"/>
    </source>
</evidence>
<dbReference type="GO" id="GO:0003676">
    <property type="term" value="F:nucleic acid binding"/>
    <property type="evidence" value="ECO:0007669"/>
    <property type="project" value="InterPro"/>
</dbReference>
<dbReference type="InterPro" id="IPR038717">
    <property type="entry name" value="Tc1-like_DDE_dom"/>
</dbReference>
<dbReference type="PANTHER" id="PTHR23022:SF135">
    <property type="entry name" value="SI:DKEY-77F5.3"/>
    <property type="match status" value="1"/>
</dbReference>
<feature type="domain" description="Tc1-like transposase DDE" evidence="2">
    <location>
        <begin position="68"/>
        <end position="214"/>
    </location>
</feature>
<keyword evidence="4" id="KW-1185">Reference proteome</keyword>
<comment type="caution">
    <text evidence="3">The sequence shown here is derived from an EMBL/GenBank/DDBJ whole genome shotgun (WGS) entry which is preliminary data.</text>
</comment>
<dbReference type="Proteomes" id="UP001487740">
    <property type="component" value="Unassembled WGS sequence"/>
</dbReference>
<dbReference type="Gene3D" id="3.30.420.10">
    <property type="entry name" value="Ribonuclease H-like superfamily/Ribonuclease H"/>
    <property type="match status" value="1"/>
</dbReference>
<dbReference type="EMBL" id="JARAKH010000019">
    <property type="protein sequence ID" value="KAK8394208.1"/>
    <property type="molecule type" value="Genomic_DNA"/>
</dbReference>